<dbReference type="Proteomes" id="UP000091857">
    <property type="component" value="Chromosome 12"/>
</dbReference>
<sequence>MRGTRRSARLTGVPPEDEGMSARPPALPRAMSSRASRERAARDPRRSLDLGRSRSVRGTVQGGISEDMGDDMDVEQRRDGSLGVSMSEEGMGESQGCTQASGFAQPPHYPHFSQNPGYSMGGTSDYPSFTPYPTHMPYPPYYPP</sequence>
<comment type="caution">
    <text evidence="1">The sequence shown here is derived from an EMBL/GenBank/DDBJ whole genome shotgun (WGS) entry which is preliminary data.</text>
</comment>
<dbReference type="EMBL" id="CM004398">
    <property type="protein sequence ID" value="KAG8642525.1"/>
    <property type="molecule type" value="Genomic_DNA"/>
</dbReference>
<reference evidence="2" key="1">
    <citation type="journal article" date="2016" name="Nat. Biotechnol.">
        <title>Sequencing wild and cultivated cassava and related species reveals extensive interspecific hybridization and genetic diversity.</title>
        <authorList>
            <person name="Bredeson J.V."/>
            <person name="Lyons J.B."/>
            <person name="Prochnik S.E."/>
            <person name="Wu G.A."/>
            <person name="Ha C.M."/>
            <person name="Edsinger-Gonzales E."/>
            <person name="Grimwood J."/>
            <person name="Schmutz J."/>
            <person name="Rabbi I.Y."/>
            <person name="Egesi C."/>
            <person name="Nauluvula P."/>
            <person name="Lebot V."/>
            <person name="Ndunguru J."/>
            <person name="Mkamilo G."/>
            <person name="Bart R.S."/>
            <person name="Setter T.L."/>
            <person name="Gleadow R.M."/>
            <person name="Kulakow P."/>
            <person name="Ferguson M.E."/>
            <person name="Rounsley S."/>
            <person name="Rokhsar D.S."/>
        </authorList>
    </citation>
    <scope>NUCLEOTIDE SEQUENCE [LARGE SCALE GENOMIC DNA]</scope>
    <source>
        <strain evidence="2">cv. AM560-2</strain>
    </source>
</reference>
<evidence type="ECO:0000313" key="1">
    <source>
        <dbReference type="EMBL" id="KAG8642525.1"/>
    </source>
</evidence>
<protein>
    <submittedName>
        <fullName evidence="1">Uncharacterized protein</fullName>
    </submittedName>
</protein>
<name>A0ACB7GRE9_MANES</name>
<accession>A0ACB7GRE9</accession>
<gene>
    <name evidence="1" type="ORF">MANES_12G093950v8</name>
</gene>
<evidence type="ECO:0000313" key="2">
    <source>
        <dbReference type="Proteomes" id="UP000091857"/>
    </source>
</evidence>
<organism evidence="1 2">
    <name type="scientific">Manihot esculenta</name>
    <name type="common">Cassava</name>
    <name type="synonym">Jatropha manihot</name>
    <dbReference type="NCBI Taxonomy" id="3983"/>
    <lineage>
        <taxon>Eukaryota</taxon>
        <taxon>Viridiplantae</taxon>
        <taxon>Streptophyta</taxon>
        <taxon>Embryophyta</taxon>
        <taxon>Tracheophyta</taxon>
        <taxon>Spermatophyta</taxon>
        <taxon>Magnoliopsida</taxon>
        <taxon>eudicotyledons</taxon>
        <taxon>Gunneridae</taxon>
        <taxon>Pentapetalae</taxon>
        <taxon>rosids</taxon>
        <taxon>fabids</taxon>
        <taxon>Malpighiales</taxon>
        <taxon>Euphorbiaceae</taxon>
        <taxon>Crotonoideae</taxon>
        <taxon>Manihoteae</taxon>
        <taxon>Manihot</taxon>
    </lineage>
</organism>
<proteinExistence type="predicted"/>
<keyword evidence="2" id="KW-1185">Reference proteome</keyword>